<name>A0A1W1XKT4_9CLOT</name>
<evidence type="ECO:0000313" key="3">
    <source>
        <dbReference type="Proteomes" id="UP000192468"/>
    </source>
</evidence>
<dbReference type="InterPro" id="IPR005883">
    <property type="entry name" value="PilM"/>
</dbReference>
<accession>A0A1W1XKT4</accession>
<dbReference type="EMBL" id="FWXH01000007">
    <property type="protein sequence ID" value="SMC24414.1"/>
    <property type="molecule type" value="Genomic_DNA"/>
</dbReference>
<dbReference type="InterPro" id="IPR050696">
    <property type="entry name" value="FtsA/MreB"/>
</dbReference>
<dbReference type="Gene3D" id="3.30.1490.300">
    <property type="match status" value="1"/>
</dbReference>
<dbReference type="Pfam" id="PF11104">
    <property type="entry name" value="PilM_2"/>
    <property type="match status" value="1"/>
</dbReference>
<keyword evidence="1" id="KW-0812">Transmembrane</keyword>
<feature type="transmembrane region" description="Helical" evidence="1">
    <location>
        <begin position="367"/>
        <end position="390"/>
    </location>
</feature>
<dbReference type="CDD" id="cd24049">
    <property type="entry name" value="ASKHA_NBD_PilM"/>
    <property type="match status" value="1"/>
</dbReference>
<dbReference type="InterPro" id="IPR007813">
    <property type="entry name" value="PilN"/>
</dbReference>
<protein>
    <submittedName>
        <fullName evidence="2">Type IV pilus assembly protein PilM</fullName>
    </submittedName>
</protein>
<dbReference type="Gene3D" id="3.30.420.40">
    <property type="match status" value="2"/>
</dbReference>
<dbReference type="STRING" id="1121291.SAMN02745134_02161"/>
<dbReference type="RefSeq" id="WP_084115966.1">
    <property type="nucleotide sequence ID" value="NZ_FWXH01000007.1"/>
</dbReference>
<dbReference type="PANTHER" id="PTHR32432">
    <property type="entry name" value="CELL DIVISION PROTEIN FTSA-RELATED"/>
    <property type="match status" value="1"/>
</dbReference>
<keyword evidence="1" id="KW-1133">Transmembrane helix</keyword>
<dbReference type="OrthoDB" id="1906326at2"/>
<dbReference type="AlphaFoldDB" id="A0A1W1XKT4"/>
<dbReference type="PANTHER" id="PTHR32432:SF3">
    <property type="entry name" value="ETHANOLAMINE UTILIZATION PROTEIN EUTJ"/>
    <property type="match status" value="1"/>
</dbReference>
<dbReference type="Proteomes" id="UP000192468">
    <property type="component" value="Unassembled WGS sequence"/>
</dbReference>
<evidence type="ECO:0000256" key="1">
    <source>
        <dbReference type="SAM" id="Phobius"/>
    </source>
</evidence>
<dbReference type="Pfam" id="PF05137">
    <property type="entry name" value="PilN"/>
    <property type="match status" value="1"/>
</dbReference>
<gene>
    <name evidence="2" type="ORF">SAMN02745134_02161</name>
</gene>
<keyword evidence="1" id="KW-0472">Membrane</keyword>
<sequence length="522" mass="59775">MKFYGKELIIIKLEDRFINIVHSKNKKIDSAHKISIPENMFKDKEIIDVDFIADKINGYIFEKKLSCDGVIFVISGSDIVIRHSETPIMEESKILDAAKWEMTQYLPEQGEEHYIDYEILNKQNNEEKKVFNVLVCAAPKKKSEVYKEIADKINLKLIAIEVEANSISKLFEPVYLKDKQFQDIGIIKIDSNSTSFIILQNGKLFFQREVPFGKENIVKQISNSYRITEAEALDILKKFDLDLPNEEDEKNQRIKRSIDNIIASFEKFIQFYFTGKTKKNLDKVFIIEEEVKIKGLEQYTSDALNTEVELFNFELFKSLGIIYNNNIHIDNYIFSLGTILKDDKKKYINLIPYSMKEVSKSKLNKSIIYMASGFLGLLIIVFLGMLIYSFKLNGDNSEAKLKVANYGVVKNKNDKLAKEVNMDRENIEEYNKLKNNDDVTTEWIKGLQNYMPADVSLTTLSRVGSTYSIIGKATQPNSPGVLLANLQQSENYSKATLQSVTFSDGAYKFTIQIGGGNNGQTK</sequence>
<evidence type="ECO:0000313" key="2">
    <source>
        <dbReference type="EMBL" id="SMC24414.1"/>
    </source>
</evidence>
<proteinExistence type="predicted"/>
<keyword evidence="3" id="KW-1185">Reference proteome</keyword>
<organism evidence="2 3">
    <name type="scientific">Clostridium acidisoli DSM 12555</name>
    <dbReference type="NCBI Taxonomy" id="1121291"/>
    <lineage>
        <taxon>Bacteria</taxon>
        <taxon>Bacillati</taxon>
        <taxon>Bacillota</taxon>
        <taxon>Clostridia</taxon>
        <taxon>Eubacteriales</taxon>
        <taxon>Clostridiaceae</taxon>
        <taxon>Clostridium</taxon>
    </lineage>
</organism>
<reference evidence="2 3" key="1">
    <citation type="submission" date="2017-04" db="EMBL/GenBank/DDBJ databases">
        <authorList>
            <person name="Afonso C.L."/>
            <person name="Miller P.J."/>
            <person name="Scott M.A."/>
            <person name="Spackman E."/>
            <person name="Goraichik I."/>
            <person name="Dimitrov K.M."/>
            <person name="Suarez D.L."/>
            <person name="Swayne D.E."/>
        </authorList>
    </citation>
    <scope>NUCLEOTIDE SEQUENCE [LARGE SCALE GENOMIC DNA]</scope>
    <source>
        <strain evidence="2 3">DSM 12555</strain>
    </source>
</reference>